<name>A0A5K1I2E2_9GAMM</name>
<dbReference type="EMBL" id="CABVOU010000030">
    <property type="protein sequence ID" value="VVZ95526.1"/>
    <property type="molecule type" value="Genomic_DNA"/>
</dbReference>
<dbReference type="Proteomes" id="UP000326725">
    <property type="component" value="Unassembled WGS sequence"/>
</dbReference>
<evidence type="ECO:0000313" key="2">
    <source>
        <dbReference type="Proteomes" id="UP000326725"/>
    </source>
</evidence>
<protein>
    <submittedName>
        <fullName evidence="1">Uncharacterized protein</fullName>
    </submittedName>
</protein>
<accession>A0A5K1I2E2</accession>
<reference evidence="1 2" key="1">
    <citation type="submission" date="2019-09" db="EMBL/GenBank/DDBJ databases">
        <authorList>
            <person name="Criscuolo A."/>
        </authorList>
    </citation>
    <scope>NUCLEOTIDE SEQUENCE [LARGE SCALE GENOMIC DNA]</scope>
    <source>
        <strain evidence="2">3(2)</strain>
    </source>
</reference>
<dbReference type="RefSeq" id="WP_151443270.1">
    <property type="nucleotide sequence ID" value="NZ_CABVOU010000030.1"/>
</dbReference>
<dbReference type="AlphaFoldDB" id="A0A5K1I2E2"/>
<keyword evidence="2" id="KW-1185">Reference proteome</keyword>
<sequence>MNLYDEFLAISVRPNDPRKVISLCEEIMDKNDLPLNELVCVLVVRIYKSIEVREGSCSELLADEVSYVVSELVSRLNRNAALGVRTDCNHLYISLLTAKWHLDIFRRGCPRSTFDDLMKFIDIDQKRSVATSQNLSRGALVYSYRLFIEGDFSKFEELSVKLKNYLVDCFGNLGAFPYKSTYVGDFVWSVKMLQCMYAGLEFLESDEGKRNKIWSADYISAIAPRVKSDSFKLDMIRFFD</sequence>
<gene>
    <name evidence="1" type="ORF">HALO32_01597</name>
</gene>
<organism evidence="1 2">
    <name type="scientific">Halomonas lysinitropha</name>
    <dbReference type="NCBI Taxonomy" id="2607506"/>
    <lineage>
        <taxon>Bacteria</taxon>
        <taxon>Pseudomonadati</taxon>
        <taxon>Pseudomonadota</taxon>
        <taxon>Gammaproteobacteria</taxon>
        <taxon>Oceanospirillales</taxon>
        <taxon>Halomonadaceae</taxon>
        <taxon>Halomonas</taxon>
    </lineage>
</organism>
<evidence type="ECO:0000313" key="1">
    <source>
        <dbReference type="EMBL" id="VVZ95526.1"/>
    </source>
</evidence>
<proteinExistence type="predicted"/>